<accession>A0A2L2YRT1</accession>
<dbReference type="PROSITE" id="PS50404">
    <property type="entry name" value="GST_NTER"/>
    <property type="match status" value="1"/>
</dbReference>
<feature type="domain" description="GST N-terminal" evidence="1">
    <location>
        <begin position="2"/>
        <end position="55"/>
    </location>
</feature>
<evidence type="ECO:0000259" key="1">
    <source>
        <dbReference type="PROSITE" id="PS50404"/>
    </source>
</evidence>
<reference evidence="2" key="1">
    <citation type="journal article" date="2016" name="Mol. Ecol. Resour.">
        <title>Evaluation of the impact of RNA preservation methods of spiders for de novo transcriptome assembly.</title>
        <authorList>
            <person name="Kono N."/>
            <person name="Nakamura H."/>
            <person name="Ito Y."/>
            <person name="Tomita M."/>
            <person name="Arakawa K."/>
        </authorList>
    </citation>
    <scope>NUCLEOTIDE SEQUENCE</scope>
    <source>
        <tissue evidence="2">Whole body</tissue>
    </source>
</reference>
<protein>
    <submittedName>
        <fullName evidence="2">Hematopoietic prostaglandin D synthase</fullName>
    </submittedName>
</protein>
<evidence type="ECO:0000313" key="2">
    <source>
        <dbReference type="EMBL" id="LAA10794.1"/>
    </source>
</evidence>
<dbReference type="OrthoDB" id="414243at2759"/>
<dbReference type="InterPro" id="IPR004045">
    <property type="entry name" value="Glutathione_S-Trfase_N"/>
</dbReference>
<dbReference type="SUPFAM" id="SSF52833">
    <property type="entry name" value="Thioredoxin-like"/>
    <property type="match status" value="1"/>
</dbReference>
<dbReference type="AlphaFoldDB" id="A0A2L2YRT1"/>
<organism evidence="2">
    <name type="scientific">Parasteatoda tepidariorum</name>
    <name type="common">Common house spider</name>
    <name type="synonym">Achaearanea tepidariorum</name>
    <dbReference type="NCBI Taxonomy" id="114398"/>
    <lineage>
        <taxon>Eukaryota</taxon>
        <taxon>Metazoa</taxon>
        <taxon>Ecdysozoa</taxon>
        <taxon>Arthropoda</taxon>
        <taxon>Chelicerata</taxon>
        <taxon>Arachnida</taxon>
        <taxon>Araneae</taxon>
        <taxon>Araneomorphae</taxon>
        <taxon>Entelegynae</taxon>
        <taxon>Araneoidea</taxon>
        <taxon>Theridiidae</taxon>
        <taxon>Parasteatoda</taxon>
    </lineage>
</organism>
<proteinExistence type="evidence at transcript level"/>
<dbReference type="InterPro" id="IPR036249">
    <property type="entry name" value="Thioredoxin-like_sf"/>
</dbReference>
<dbReference type="Gene3D" id="3.40.30.10">
    <property type="entry name" value="Glutaredoxin"/>
    <property type="match status" value="1"/>
</dbReference>
<name>A0A2L2YRT1_PARTP</name>
<sequence>MPHYKLLDYSYPTSGELARLIFQYNDIQYEAEKVETTDRIYEAEEASPFGYLPVL</sequence>
<dbReference type="EMBL" id="IAAA01043137">
    <property type="protein sequence ID" value="LAA10794.1"/>
    <property type="molecule type" value="mRNA"/>
</dbReference>